<protein>
    <submittedName>
        <fullName evidence="1">Phage integrase domain protein</fullName>
    </submittedName>
</protein>
<evidence type="ECO:0000313" key="3">
    <source>
        <dbReference type="Proteomes" id="UP000188532"/>
    </source>
</evidence>
<evidence type="ECO:0000313" key="4">
    <source>
        <dbReference type="Proteomes" id="UP000189229"/>
    </source>
</evidence>
<dbReference type="EMBL" id="MVBM01000013">
    <property type="protein sequence ID" value="OOK64230.1"/>
    <property type="molecule type" value="Genomic_DNA"/>
</dbReference>
<dbReference type="SUPFAM" id="SSF56349">
    <property type="entry name" value="DNA breaking-rejoining enzymes"/>
    <property type="match status" value="1"/>
</dbReference>
<sequence length="51" mass="5692">MPVHVFRKIAGHADLSTTQRYLHPDRQSVAGAGELPSKHLWSQNGTKLRVV</sequence>
<dbReference type="InterPro" id="IPR011010">
    <property type="entry name" value="DNA_brk_join_enz"/>
</dbReference>
<organism evidence="1 4">
    <name type="scientific">Mycobacterium kansasii</name>
    <dbReference type="NCBI Taxonomy" id="1768"/>
    <lineage>
        <taxon>Bacteria</taxon>
        <taxon>Bacillati</taxon>
        <taxon>Actinomycetota</taxon>
        <taxon>Actinomycetes</taxon>
        <taxon>Mycobacteriales</taxon>
        <taxon>Mycobacteriaceae</taxon>
        <taxon>Mycobacterium</taxon>
    </lineage>
</organism>
<accession>A0A1V3WBD6</accession>
<evidence type="ECO:0000313" key="1">
    <source>
        <dbReference type="EMBL" id="OOK64230.1"/>
    </source>
</evidence>
<dbReference type="EMBL" id="MVBN01000003">
    <property type="protein sequence ID" value="OOK77693.1"/>
    <property type="molecule type" value="Genomic_DNA"/>
</dbReference>
<dbReference type="AlphaFoldDB" id="A0A1V3WBD6"/>
<comment type="caution">
    <text evidence="1">The sequence shown here is derived from an EMBL/GenBank/DDBJ whole genome shotgun (WGS) entry which is preliminary data.</text>
</comment>
<dbReference type="GO" id="GO:0003677">
    <property type="term" value="F:DNA binding"/>
    <property type="evidence" value="ECO:0007669"/>
    <property type="project" value="InterPro"/>
</dbReference>
<gene>
    <name evidence="2" type="ORF">BZL29_3536</name>
    <name evidence="1" type="ORF">BZL30_9215</name>
</gene>
<dbReference type="Proteomes" id="UP000188532">
    <property type="component" value="Unassembled WGS sequence"/>
</dbReference>
<dbReference type="Proteomes" id="UP000189229">
    <property type="component" value="Unassembled WGS sequence"/>
</dbReference>
<name>A0A1V3WBD6_MYCKA</name>
<evidence type="ECO:0000313" key="2">
    <source>
        <dbReference type="EMBL" id="OOK77693.1"/>
    </source>
</evidence>
<reference evidence="3 4" key="1">
    <citation type="submission" date="2017-02" db="EMBL/GenBank/DDBJ databases">
        <title>Complete genome sequences of Mycobacterium kansasii strains isolated from rhesus macaques.</title>
        <authorList>
            <person name="Panda A."/>
            <person name="Nagaraj S."/>
            <person name="Zhao X."/>
            <person name="Tettelin H."/>
            <person name="Detolla L.J."/>
        </authorList>
    </citation>
    <scope>NUCLEOTIDE SEQUENCE [LARGE SCALE GENOMIC DNA]</scope>
    <source>
        <strain evidence="2 3">11-3469</strain>
        <strain evidence="1 4">11-3813</strain>
    </source>
</reference>
<proteinExistence type="predicted"/>